<dbReference type="Proteomes" id="UP000176939">
    <property type="component" value="Unassembled WGS sequence"/>
</dbReference>
<dbReference type="PROSITE" id="PS01228">
    <property type="entry name" value="COF_1"/>
    <property type="match status" value="1"/>
</dbReference>
<dbReference type="PANTHER" id="PTHR18901:SF38">
    <property type="entry name" value="PSEUDOURIDINE-5'-PHOSPHATASE"/>
    <property type="match status" value="1"/>
</dbReference>
<evidence type="ECO:0000313" key="1">
    <source>
        <dbReference type="EMBL" id="OGM08672.1"/>
    </source>
</evidence>
<dbReference type="SFLD" id="SFLDS00003">
    <property type="entry name" value="Haloacid_Dehalogenase"/>
    <property type="match status" value="1"/>
</dbReference>
<dbReference type="InterPro" id="IPR006439">
    <property type="entry name" value="HAD-SF_hydro_IA"/>
</dbReference>
<dbReference type="InterPro" id="IPR041492">
    <property type="entry name" value="HAD_2"/>
</dbReference>
<organism evidence="1 2">
    <name type="scientific">Candidatus Woesebacteria bacterium RBG_13_36_22</name>
    <dbReference type="NCBI Taxonomy" id="1802478"/>
    <lineage>
        <taxon>Bacteria</taxon>
        <taxon>Candidatus Woeseibacteriota</taxon>
    </lineage>
</organism>
<comment type="caution">
    <text evidence="1">The sequence shown here is derived from an EMBL/GenBank/DDBJ whole genome shotgun (WGS) entry which is preliminary data.</text>
</comment>
<dbReference type="CDD" id="cd07505">
    <property type="entry name" value="HAD_BPGM-like"/>
    <property type="match status" value="1"/>
</dbReference>
<dbReference type="Gene3D" id="1.10.150.240">
    <property type="entry name" value="Putative phosphatase, domain 2"/>
    <property type="match status" value="1"/>
</dbReference>
<dbReference type="PANTHER" id="PTHR18901">
    <property type="entry name" value="2-DEOXYGLUCOSE-6-PHOSPHATE PHOSPHATASE 2"/>
    <property type="match status" value="1"/>
</dbReference>
<dbReference type="InterPro" id="IPR023198">
    <property type="entry name" value="PGP-like_dom2"/>
</dbReference>
<reference evidence="1 2" key="1">
    <citation type="journal article" date="2016" name="Nat. Commun.">
        <title>Thousands of microbial genomes shed light on interconnected biogeochemical processes in an aquifer system.</title>
        <authorList>
            <person name="Anantharaman K."/>
            <person name="Brown C.T."/>
            <person name="Hug L.A."/>
            <person name="Sharon I."/>
            <person name="Castelle C.J."/>
            <person name="Probst A.J."/>
            <person name="Thomas B.C."/>
            <person name="Singh A."/>
            <person name="Wilkins M.J."/>
            <person name="Karaoz U."/>
            <person name="Brodie E.L."/>
            <person name="Williams K.H."/>
            <person name="Hubbard S.S."/>
            <person name="Banfield J.F."/>
        </authorList>
    </citation>
    <scope>NUCLEOTIDE SEQUENCE [LARGE SCALE GENOMIC DNA]</scope>
</reference>
<name>A0A1F7X0R7_9BACT</name>
<dbReference type="NCBIfam" id="TIGR01509">
    <property type="entry name" value="HAD-SF-IA-v3"/>
    <property type="match status" value="1"/>
</dbReference>
<accession>A0A1F7X0R7</accession>
<evidence type="ECO:0000313" key="2">
    <source>
        <dbReference type="Proteomes" id="UP000176939"/>
    </source>
</evidence>
<dbReference type="InterPro" id="IPR036412">
    <property type="entry name" value="HAD-like_sf"/>
</dbReference>
<dbReference type="Pfam" id="PF13419">
    <property type="entry name" value="HAD_2"/>
    <property type="match status" value="1"/>
</dbReference>
<gene>
    <name evidence="1" type="ORF">A2Z67_00335</name>
</gene>
<protein>
    <submittedName>
        <fullName evidence="1">Uncharacterized protein</fullName>
    </submittedName>
</protein>
<dbReference type="Gene3D" id="3.40.50.1000">
    <property type="entry name" value="HAD superfamily/HAD-like"/>
    <property type="match status" value="1"/>
</dbReference>
<dbReference type="EMBL" id="MGFQ01000038">
    <property type="protein sequence ID" value="OGM08672.1"/>
    <property type="molecule type" value="Genomic_DNA"/>
</dbReference>
<dbReference type="NCBIfam" id="TIGR01549">
    <property type="entry name" value="HAD-SF-IA-v1"/>
    <property type="match status" value="1"/>
</dbReference>
<dbReference type="SFLD" id="SFLDG01135">
    <property type="entry name" value="C1.5.6:_HAD__Beta-PGM__Phospha"/>
    <property type="match status" value="1"/>
</dbReference>
<dbReference type="InterPro" id="IPR023214">
    <property type="entry name" value="HAD_sf"/>
</dbReference>
<dbReference type="AlphaFoldDB" id="A0A1F7X0R7"/>
<dbReference type="SFLD" id="SFLDG01129">
    <property type="entry name" value="C1.5:_HAD__Beta-PGM__Phosphata"/>
    <property type="match status" value="1"/>
</dbReference>
<sequence>MAIKAIIFDLNGTILSDEDEYGIAFKKVLQRLGAKVKEDYPQTTGIGVEENWPILIKKYNLKTEKTSQELALETQNEYLKLLPRITVRKGFIDFIREVRKNGISVALATSNSRLVTDKILEKCNLANTFDFITTCEEVTLNKPDPQIYNIALKKMEIPPQECLVFEDSKSGVAAAKKAGIKVIGVTRDKNHIKELADADKIIYDFDEINLNIL</sequence>
<dbReference type="SUPFAM" id="SSF56784">
    <property type="entry name" value="HAD-like"/>
    <property type="match status" value="1"/>
</dbReference>
<proteinExistence type="predicted"/>